<dbReference type="FunFam" id="1.20.58.220:FF:000004">
    <property type="entry name" value="Phosphate-specific transport system accessory protein PhoU"/>
    <property type="match status" value="1"/>
</dbReference>
<dbReference type="InterPro" id="IPR028366">
    <property type="entry name" value="PhoU"/>
</dbReference>
<dbReference type="PANTHER" id="PTHR42930">
    <property type="entry name" value="PHOSPHATE-SPECIFIC TRANSPORT SYSTEM ACCESSORY PROTEIN PHOU"/>
    <property type="match status" value="1"/>
</dbReference>
<name>L0H0Z1_9GAMM</name>
<dbReference type="PIRSF" id="PIRSF003107">
    <property type="entry name" value="PhoU"/>
    <property type="match status" value="1"/>
</dbReference>
<dbReference type="EMBL" id="CP003051">
    <property type="protein sequence ID" value="AGA91249.1"/>
    <property type="molecule type" value="Genomic_DNA"/>
</dbReference>
<keyword evidence="4 8" id="KW-0813">Transport</keyword>
<dbReference type="HOGENOM" id="CLU_078518_2_1_6"/>
<dbReference type="Pfam" id="PF01895">
    <property type="entry name" value="PhoU"/>
    <property type="match status" value="2"/>
</dbReference>
<protein>
    <recommendedName>
        <fullName evidence="8">Phosphate-specific transport system accessory protein PhoU</fullName>
    </recommendedName>
</protein>
<dbReference type="Gene3D" id="1.20.58.220">
    <property type="entry name" value="Phosphate transport system protein phou homolog 2, domain 2"/>
    <property type="match status" value="1"/>
</dbReference>
<dbReference type="GO" id="GO:0006817">
    <property type="term" value="P:phosphate ion transport"/>
    <property type="evidence" value="ECO:0007669"/>
    <property type="project" value="UniProtKB-KW"/>
</dbReference>
<evidence type="ECO:0000256" key="5">
    <source>
        <dbReference type="ARBA" id="ARBA00022490"/>
    </source>
</evidence>
<dbReference type="KEGG" id="tmb:Thimo_2525"/>
<dbReference type="GO" id="GO:0045936">
    <property type="term" value="P:negative regulation of phosphate metabolic process"/>
    <property type="evidence" value="ECO:0007669"/>
    <property type="project" value="InterPro"/>
</dbReference>
<reference evidence="10 11" key="1">
    <citation type="submission" date="2011-09" db="EMBL/GenBank/DDBJ databases">
        <title>Complete sequence of chromosome of Thioflavicoccus mobilis 8321.</title>
        <authorList>
            <consortium name="US DOE Joint Genome Institute"/>
            <person name="Lucas S."/>
            <person name="Han J."/>
            <person name="Lapidus A."/>
            <person name="Cheng J.-F."/>
            <person name="Goodwin L."/>
            <person name="Pitluck S."/>
            <person name="Peters L."/>
            <person name="Ovchinnikova G."/>
            <person name="Lu M."/>
            <person name="Detter J.C."/>
            <person name="Han C."/>
            <person name="Tapia R."/>
            <person name="Land M."/>
            <person name="Hauser L."/>
            <person name="Kyrpides N."/>
            <person name="Ivanova N."/>
            <person name="Pagani I."/>
            <person name="Vogl K."/>
            <person name="Liu Z."/>
            <person name="Imhoff J."/>
            <person name="Thiel V."/>
            <person name="Frigaard N.-U."/>
            <person name="Bryant D."/>
            <person name="Woyke T."/>
        </authorList>
    </citation>
    <scope>NUCLEOTIDE SEQUENCE [LARGE SCALE GENOMIC DNA]</scope>
    <source>
        <strain evidence="10 11">8321</strain>
    </source>
</reference>
<evidence type="ECO:0000256" key="7">
    <source>
        <dbReference type="ARBA" id="ARBA00056181"/>
    </source>
</evidence>
<evidence type="ECO:0000256" key="6">
    <source>
        <dbReference type="ARBA" id="ARBA00022592"/>
    </source>
</evidence>
<evidence type="ECO:0000259" key="9">
    <source>
        <dbReference type="Pfam" id="PF01895"/>
    </source>
</evidence>
<proteinExistence type="inferred from homology"/>
<evidence type="ECO:0000256" key="4">
    <source>
        <dbReference type="ARBA" id="ARBA00022448"/>
    </source>
</evidence>
<dbReference type="OrthoDB" id="9814256at2"/>
<dbReference type="GO" id="GO:0005737">
    <property type="term" value="C:cytoplasm"/>
    <property type="evidence" value="ECO:0007669"/>
    <property type="project" value="UniProtKB-SubCell"/>
</dbReference>
<dbReference type="InterPro" id="IPR026022">
    <property type="entry name" value="PhoU_dom"/>
</dbReference>
<dbReference type="AlphaFoldDB" id="L0H0Z1"/>
<evidence type="ECO:0000313" key="11">
    <source>
        <dbReference type="Proteomes" id="UP000010816"/>
    </source>
</evidence>
<gene>
    <name evidence="10" type="ORF">Thimo_2525</name>
</gene>
<sequence length="243" mass="27036">MTTDPTEGHTLTSYDRELVQLRGLVLEMGERVLDQTRTAVEALIDGDIHAARRVVSQERKIDYMELDADDGIFGLIAKRAPTAIDLRLILALSKVVGDLERAGDKAARIAACAIELQTRGSRLPETKILHHFRQMSELACRMLTSSLDALARTDVDLALGVFAQDRGLELEFDAAMRHLITFVFEDASLVGQVIELVFGLKSLERIGNHAGNIAEQVIYVAKGQDVRYQNRENLIAALSQRRR</sequence>
<organism evidence="10 11">
    <name type="scientific">Thioflavicoccus mobilis 8321</name>
    <dbReference type="NCBI Taxonomy" id="765912"/>
    <lineage>
        <taxon>Bacteria</taxon>
        <taxon>Pseudomonadati</taxon>
        <taxon>Pseudomonadota</taxon>
        <taxon>Gammaproteobacteria</taxon>
        <taxon>Chromatiales</taxon>
        <taxon>Chromatiaceae</taxon>
        <taxon>Thioflavicoccus</taxon>
    </lineage>
</organism>
<evidence type="ECO:0000256" key="8">
    <source>
        <dbReference type="PIRNR" id="PIRNR003107"/>
    </source>
</evidence>
<dbReference type="NCBIfam" id="TIGR02135">
    <property type="entry name" value="phoU_full"/>
    <property type="match status" value="1"/>
</dbReference>
<comment type="subunit">
    <text evidence="3 8">Homodimer.</text>
</comment>
<keyword evidence="11" id="KW-1185">Reference proteome</keyword>
<comment type="subcellular location">
    <subcellularLocation>
        <location evidence="1 8">Cytoplasm</location>
    </subcellularLocation>
</comment>
<evidence type="ECO:0000256" key="2">
    <source>
        <dbReference type="ARBA" id="ARBA00008107"/>
    </source>
</evidence>
<dbReference type="STRING" id="765912.Thimo_2525"/>
<dbReference type="PANTHER" id="PTHR42930:SF3">
    <property type="entry name" value="PHOSPHATE-SPECIFIC TRANSPORT SYSTEM ACCESSORY PROTEIN PHOU"/>
    <property type="match status" value="1"/>
</dbReference>
<accession>L0H0Z1</accession>
<evidence type="ECO:0000256" key="3">
    <source>
        <dbReference type="ARBA" id="ARBA00011738"/>
    </source>
</evidence>
<evidence type="ECO:0000256" key="1">
    <source>
        <dbReference type="ARBA" id="ARBA00004496"/>
    </source>
</evidence>
<dbReference type="GO" id="GO:0030643">
    <property type="term" value="P:intracellular phosphate ion homeostasis"/>
    <property type="evidence" value="ECO:0007669"/>
    <property type="project" value="InterPro"/>
</dbReference>
<dbReference type="RefSeq" id="WP_015281382.1">
    <property type="nucleotide sequence ID" value="NC_019940.1"/>
</dbReference>
<dbReference type="eggNOG" id="COG0704">
    <property type="taxonomic scope" value="Bacteria"/>
</dbReference>
<dbReference type="PATRIC" id="fig|765912.4.peg.2479"/>
<comment type="function">
    <text evidence="7 8">Plays a role in the regulation of phosphate uptake.</text>
</comment>
<dbReference type="InterPro" id="IPR038078">
    <property type="entry name" value="PhoU-like_sf"/>
</dbReference>
<keyword evidence="5 8" id="KW-0963">Cytoplasm</keyword>
<feature type="domain" description="PhoU" evidence="9">
    <location>
        <begin position="25"/>
        <end position="111"/>
    </location>
</feature>
<feature type="domain" description="PhoU" evidence="9">
    <location>
        <begin position="133"/>
        <end position="217"/>
    </location>
</feature>
<dbReference type="SUPFAM" id="SSF109755">
    <property type="entry name" value="PhoU-like"/>
    <property type="match status" value="1"/>
</dbReference>
<keyword evidence="6 8" id="KW-0592">Phosphate transport</keyword>
<comment type="similarity">
    <text evidence="2 8">Belongs to the PhoU family.</text>
</comment>
<dbReference type="Proteomes" id="UP000010816">
    <property type="component" value="Chromosome"/>
</dbReference>
<evidence type="ECO:0000313" key="10">
    <source>
        <dbReference type="EMBL" id="AGA91249.1"/>
    </source>
</evidence>